<dbReference type="Proteomes" id="UP000717996">
    <property type="component" value="Unassembled WGS sequence"/>
</dbReference>
<proteinExistence type="predicted"/>
<organism evidence="1 2">
    <name type="scientific">Rhizopus oryzae</name>
    <name type="common">Mucormycosis agent</name>
    <name type="synonym">Rhizopus arrhizus var. delemar</name>
    <dbReference type="NCBI Taxonomy" id="64495"/>
    <lineage>
        <taxon>Eukaryota</taxon>
        <taxon>Fungi</taxon>
        <taxon>Fungi incertae sedis</taxon>
        <taxon>Mucoromycota</taxon>
        <taxon>Mucoromycotina</taxon>
        <taxon>Mucoromycetes</taxon>
        <taxon>Mucorales</taxon>
        <taxon>Mucorineae</taxon>
        <taxon>Rhizopodaceae</taxon>
        <taxon>Rhizopus</taxon>
    </lineage>
</organism>
<accession>A0A9P6XVQ4</accession>
<evidence type="ECO:0000313" key="2">
    <source>
        <dbReference type="Proteomes" id="UP000717996"/>
    </source>
</evidence>
<dbReference type="AlphaFoldDB" id="A0A9P6XVQ4"/>
<dbReference type="OrthoDB" id="2218164at2759"/>
<evidence type="ECO:0000313" key="1">
    <source>
        <dbReference type="EMBL" id="KAG1533628.1"/>
    </source>
</evidence>
<dbReference type="EMBL" id="JAANIT010003731">
    <property type="protein sequence ID" value="KAG1533628.1"/>
    <property type="molecule type" value="Genomic_DNA"/>
</dbReference>
<sequence length="194" mass="22328">MQEEILDENDKEFYNFVVPTEYHPGIDLISKIILTDVRVLNVITTTIAKASKRSYVIEPLEIPHKQFGAVLYIPHSLQNSLPLIVINTITTFEETKFNQIIQQSTNIFERYNTLPICVIIVAQQLDEKIIEQSSQHQELPFLREIPCAFWAKQCILVSSKDSRLNKGKLKHHPLLDIIIAITSNEKVMLCNDEL</sequence>
<name>A0A9P6XVQ4_RHIOR</name>
<gene>
    <name evidence="1" type="ORF">G6F51_012518</name>
</gene>
<protein>
    <submittedName>
        <fullName evidence="1">Uncharacterized protein</fullName>
    </submittedName>
</protein>
<reference evidence="1" key="1">
    <citation type="journal article" date="2020" name="Microb. Genom.">
        <title>Genetic diversity of clinical and environmental Mucorales isolates obtained from an investigation of mucormycosis cases among solid organ transplant recipients.</title>
        <authorList>
            <person name="Nguyen M.H."/>
            <person name="Kaul D."/>
            <person name="Muto C."/>
            <person name="Cheng S.J."/>
            <person name="Richter R.A."/>
            <person name="Bruno V.M."/>
            <person name="Liu G."/>
            <person name="Beyhan S."/>
            <person name="Sundermann A.J."/>
            <person name="Mounaud S."/>
            <person name="Pasculle A.W."/>
            <person name="Nierman W.C."/>
            <person name="Driscoll E."/>
            <person name="Cumbie R."/>
            <person name="Clancy C.J."/>
            <person name="Dupont C.L."/>
        </authorList>
    </citation>
    <scope>NUCLEOTIDE SEQUENCE</scope>
    <source>
        <strain evidence="1">GL16</strain>
    </source>
</reference>
<comment type="caution">
    <text evidence="1">The sequence shown here is derived from an EMBL/GenBank/DDBJ whole genome shotgun (WGS) entry which is preliminary data.</text>
</comment>